<reference evidence="1 2" key="1">
    <citation type="submission" date="2018-06" db="EMBL/GenBank/DDBJ databases">
        <title>Genome conservation of Clostridium tetani.</title>
        <authorList>
            <person name="Bruggemann H."/>
            <person name="Popoff M.R."/>
        </authorList>
    </citation>
    <scope>NUCLEOTIDE SEQUENCE [LARGE SCALE GENOMIC DNA]</scope>
    <source>
        <strain evidence="1 2">63.05</strain>
    </source>
</reference>
<evidence type="ECO:0000313" key="1">
    <source>
        <dbReference type="EMBL" id="RXI57420.1"/>
    </source>
</evidence>
<comment type="caution">
    <text evidence="1">The sequence shown here is derived from an EMBL/GenBank/DDBJ whole genome shotgun (WGS) entry which is preliminary data.</text>
</comment>
<dbReference type="InterPro" id="IPR006944">
    <property type="entry name" value="Phage/GTA_portal"/>
</dbReference>
<proteinExistence type="predicted"/>
<name>A0ABY0EQU3_CLOTA</name>
<protein>
    <submittedName>
        <fullName evidence="1">Phage portal protein</fullName>
    </submittedName>
</protein>
<dbReference type="Proteomes" id="UP000290273">
    <property type="component" value="Unassembled WGS sequence"/>
</dbReference>
<organism evidence="1 2">
    <name type="scientific">Clostridium tetani</name>
    <dbReference type="NCBI Taxonomy" id="1513"/>
    <lineage>
        <taxon>Bacteria</taxon>
        <taxon>Bacillati</taxon>
        <taxon>Bacillota</taxon>
        <taxon>Clostridia</taxon>
        <taxon>Eubacteriales</taxon>
        <taxon>Clostridiaceae</taxon>
        <taxon>Clostridium</taxon>
    </lineage>
</organism>
<dbReference type="InterPro" id="IPR006427">
    <property type="entry name" value="Portal_HK97"/>
</dbReference>
<sequence>MFFNRKEERAIETGADRIRNLLVNDNTEDYTDTESTYYSCIKIISESIAKTSIKIKKNNEEIQHKWNDCLALRANPNMSITDCIQTLVRYTKHYGIGALYIDYVNKYLYPVRVNSIVIDNIGLIKSTKINKVMYVVEDSANTLYDVTEDNLIILKDNPINGIECRSTKDICSTSLKSAISANRYLKDLFANGLTNKLIVQLASDIQEEDKLAEIQARFNRMFSTQGRILTVPAMYRVEPLNLSLADSQFVDLKKLSKQEIAVAMGVPLSKLGIKQETAKSNEQDNLDFLTDTLQIIFTKLEKEMNYKLLTNKERQSNIKIEFNIGSLLRLDAKTQADVVNSYVKQGIYSIQYARKILGIYSDFDNETVLVPSGSVTLNNLINGNASWQKDNESDEGGE</sequence>
<dbReference type="EMBL" id="QMAU01000022">
    <property type="protein sequence ID" value="RXI57420.1"/>
    <property type="molecule type" value="Genomic_DNA"/>
</dbReference>
<dbReference type="NCBIfam" id="TIGR01537">
    <property type="entry name" value="portal_HK97"/>
    <property type="match status" value="1"/>
</dbReference>
<dbReference type="Pfam" id="PF04860">
    <property type="entry name" value="Phage_portal"/>
    <property type="match status" value="1"/>
</dbReference>
<gene>
    <name evidence="1" type="ORF">DP131_05310</name>
</gene>
<evidence type="ECO:0000313" key="2">
    <source>
        <dbReference type="Proteomes" id="UP000290273"/>
    </source>
</evidence>
<dbReference type="RefSeq" id="WP_128993028.1">
    <property type="nucleotide sequence ID" value="NZ_QMAU01000022.1"/>
</dbReference>
<accession>A0ABY0EQU3</accession>